<proteinExistence type="inferred from homology"/>
<comment type="cofactor">
    <cofactor evidence="1">
        <name>FAD</name>
        <dbReference type="ChEBI" id="CHEBI:57692"/>
    </cofactor>
</comment>
<dbReference type="InterPro" id="IPR036188">
    <property type="entry name" value="FAD/NAD-bd_sf"/>
</dbReference>
<dbReference type="PANTHER" id="PTHR42913">
    <property type="entry name" value="APOPTOSIS-INDUCING FACTOR 1"/>
    <property type="match status" value="1"/>
</dbReference>
<dbReference type="Pfam" id="PF07992">
    <property type="entry name" value="Pyr_redox_2"/>
    <property type="match status" value="1"/>
</dbReference>
<organism evidence="7 8">
    <name type="scientific">Vagococcus entomophilus</name>
    <dbReference type="NCBI Taxonomy" id="1160095"/>
    <lineage>
        <taxon>Bacteria</taxon>
        <taxon>Bacillati</taxon>
        <taxon>Bacillota</taxon>
        <taxon>Bacilli</taxon>
        <taxon>Lactobacillales</taxon>
        <taxon>Enterococcaceae</taxon>
        <taxon>Vagococcus</taxon>
    </lineage>
</organism>
<dbReference type="Gene3D" id="3.50.50.100">
    <property type="match status" value="1"/>
</dbReference>
<comment type="similarity">
    <text evidence="2">Belongs to the NADH dehydrogenase family.</text>
</comment>
<dbReference type="GO" id="GO:0019646">
    <property type="term" value="P:aerobic electron transport chain"/>
    <property type="evidence" value="ECO:0007669"/>
    <property type="project" value="TreeGrafter"/>
</dbReference>
<dbReference type="GO" id="GO:0003955">
    <property type="term" value="F:NAD(P)H dehydrogenase (quinone) activity"/>
    <property type="evidence" value="ECO:0007669"/>
    <property type="project" value="TreeGrafter"/>
</dbReference>
<evidence type="ECO:0000259" key="6">
    <source>
        <dbReference type="Pfam" id="PF07992"/>
    </source>
</evidence>
<evidence type="ECO:0000256" key="3">
    <source>
        <dbReference type="ARBA" id="ARBA00022630"/>
    </source>
</evidence>
<comment type="caution">
    <text evidence="7">The sequence shown here is derived from an EMBL/GenBank/DDBJ whole genome shotgun (WGS) entry which is preliminary data.</text>
</comment>
<dbReference type="RefSeq" id="WP_126822045.1">
    <property type="nucleotide sequence ID" value="NZ_JBHLWU010000001.1"/>
</dbReference>
<gene>
    <name evidence="7" type="ORF">CBF30_01470</name>
</gene>
<dbReference type="InterPro" id="IPR023753">
    <property type="entry name" value="FAD/NAD-binding_dom"/>
</dbReference>
<feature type="domain" description="FAD/NAD(P)-binding" evidence="6">
    <location>
        <begin position="5"/>
        <end position="321"/>
    </location>
</feature>
<dbReference type="Proteomes" id="UP000288669">
    <property type="component" value="Unassembled WGS sequence"/>
</dbReference>
<accession>A0A430AII6</accession>
<keyword evidence="5" id="KW-0560">Oxidoreductase</keyword>
<evidence type="ECO:0000256" key="1">
    <source>
        <dbReference type="ARBA" id="ARBA00001974"/>
    </source>
</evidence>
<dbReference type="InterPro" id="IPR051169">
    <property type="entry name" value="NADH-Q_oxidoreductase"/>
</dbReference>
<reference evidence="7 8" key="1">
    <citation type="submission" date="2017-05" db="EMBL/GenBank/DDBJ databases">
        <title>Vagococcus spp. assemblies.</title>
        <authorList>
            <person name="Gulvik C.A."/>
        </authorList>
    </citation>
    <scope>NUCLEOTIDE SEQUENCE [LARGE SCALE GENOMIC DNA]</scope>
    <source>
        <strain evidence="7 8">DSM 24756</strain>
    </source>
</reference>
<name>A0A430AII6_9ENTE</name>
<keyword evidence="3" id="KW-0285">Flavoprotein</keyword>
<keyword evidence="4" id="KW-0274">FAD</keyword>
<dbReference type="OrthoDB" id="9781621at2"/>
<dbReference type="AlphaFoldDB" id="A0A430AII6"/>
<evidence type="ECO:0000256" key="5">
    <source>
        <dbReference type="ARBA" id="ARBA00023002"/>
    </source>
</evidence>
<dbReference type="PANTHER" id="PTHR42913:SF3">
    <property type="entry name" value="64 KDA MITOCHONDRIAL NADH DEHYDROGENASE (EUROFUNG)"/>
    <property type="match status" value="1"/>
</dbReference>
<evidence type="ECO:0000313" key="7">
    <source>
        <dbReference type="EMBL" id="RSU07936.1"/>
    </source>
</evidence>
<dbReference type="EMBL" id="NGJZ01000001">
    <property type="protein sequence ID" value="RSU07936.1"/>
    <property type="molecule type" value="Genomic_DNA"/>
</dbReference>
<sequence>MAKKKIVVLGAGYGGLRVIKGLQKKHLDAEIVLVNKNSYHYEATYLHEVAAGTHDSDKICFDLKQVVNEKKVTFIQDTVEKINKDSKTVSLQKGNDLSYDYLVVALGFESESFNIPGVEENSLCLVDIPTATAARKHLEAQLANYATSKDVNDLSIAVCGAGFTSIEYLGELTNLLPKLAKKYGFPLEQVKITCIEAMDKLLPMFPEKLSNYAIDKLKTRGVTFCVGTPIKEIKSGAVVYQKGEQLEEVAANTIIWTTGVKGSSVIEGSGFDARRGRVMVNEDLTVPSNEEIFMIGDVSAVMNKENNRPYPTTAQIALKQADTVVVNLEAKLNNKATQAFSFTSAGTVCSIGDNEAIAEVGGKHFKGYLASVMKKGVADKSLLQVGSANVLLKKGRFDFYH</sequence>
<evidence type="ECO:0000256" key="4">
    <source>
        <dbReference type="ARBA" id="ARBA00022827"/>
    </source>
</evidence>
<dbReference type="PRINTS" id="PR00368">
    <property type="entry name" value="FADPNR"/>
</dbReference>
<dbReference type="SUPFAM" id="SSF51905">
    <property type="entry name" value="FAD/NAD(P)-binding domain"/>
    <property type="match status" value="2"/>
</dbReference>
<evidence type="ECO:0000256" key="2">
    <source>
        <dbReference type="ARBA" id="ARBA00005272"/>
    </source>
</evidence>
<evidence type="ECO:0000313" key="8">
    <source>
        <dbReference type="Proteomes" id="UP000288669"/>
    </source>
</evidence>
<keyword evidence="8" id="KW-1185">Reference proteome</keyword>
<protein>
    <submittedName>
        <fullName evidence="7">FAD-dependent oxidoreductase</fullName>
    </submittedName>
</protein>